<gene>
    <name evidence="1" type="ORF">COU22_02945</name>
</gene>
<reference evidence="2" key="1">
    <citation type="submission" date="2017-09" db="EMBL/GenBank/DDBJ databases">
        <title>Depth-based differentiation of microbial function through sediment-hosted aquifers and enrichment of novel symbionts in the deep terrestrial subsurface.</title>
        <authorList>
            <person name="Probst A.J."/>
            <person name="Ladd B."/>
            <person name="Jarett J.K."/>
            <person name="Geller-Mcgrath D.E."/>
            <person name="Sieber C.M.K."/>
            <person name="Emerson J.B."/>
            <person name="Anantharaman K."/>
            <person name="Thomas B.C."/>
            <person name="Malmstrom R."/>
            <person name="Stieglmeier M."/>
            <person name="Klingl A."/>
            <person name="Woyke T."/>
            <person name="Ryan C.M."/>
            <person name="Banfield J.F."/>
        </authorList>
    </citation>
    <scope>NUCLEOTIDE SEQUENCE [LARGE SCALE GENOMIC DNA]</scope>
</reference>
<evidence type="ECO:0000313" key="2">
    <source>
        <dbReference type="Proteomes" id="UP000230543"/>
    </source>
</evidence>
<name>A0A2M6WBX7_9BACT</name>
<protein>
    <submittedName>
        <fullName evidence="1">Uncharacterized protein</fullName>
    </submittedName>
</protein>
<dbReference type="EMBL" id="PFBO01000106">
    <property type="protein sequence ID" value="PIT90308.1"/>
    <property type="molecule type" value="Genomic_DNA"/>
</dbReference>
<dbReference type="Proteomes" id="UP000230543">
    <property type="component" value="Unassembled WGS sequence"/>
</dbReference>
<evidence type="ECO:0000313" key="1">
    <source>
        <dbReference type="EMBL" id="PIT90308.1"/>
    </source>
</evidence>
<dbReference type="AlphaFoldDB" id="A0A2M6WBX7"/>
<comment type="caution">
    <text evidence="1">The sequence shown here is derived from an EMBL/GenBank/DDBJ whole genome shotgun (WGS) entry which is preliminary data.</text>
</comment>
<organism evidence="1 2">
    <name type="scientific">Candidatus Komeilibacteria bacterium CG10_big_fil_rev_8_21_14_0_10_41_13</name>
    <dbReference type="NCBI Taxonomy" id="1974476"/>
    <lineage>
        <taxon>Bacteria</taxon>
        <taxon>Candidatus Komeiliibacteriota</taxon>
    </lineage>
</organism>
<accession>A0A2M6WBX7</accession>
<proteinExistence type="predicted"/>
<sequence length="93" mass="11176">MAKNIQNILLMLKFELAEKIFYLKARLWHNGFLMWWGKLYIRDNEFHPSLRINVSAMLVMNPKQKQRYISDLLRRRGIAHQRSLQTNKAPANH</sequence>